<dbReference type="EMBL" id="JAUIZM010000008">
    <property type="protein sequence ID" value="KAK1370005.1"/>
    <property type="molecule type" value="Genomic_DNA"/>
</dbReference>
<evidence type="ECO:0000256" key="1">
    <source>
        <dbReference type="ARBA" id="ARBA00022603"/>
    </source>
</evidence>
<sequence>MTLKLQEEASFMFAMHLVGASFLSMLLTTAVELDLLETISKAGPGAFVSPSELADQLPSTQHDTPLMLDRILRFLASHSVLNFKIRESKHGQIERLYGLTPVCKFLTKSSDGVSMAPRLLMHHHKIFIESWYHLKDAVLHGGIPFEKAHGMTIFEYNAKNPRFSEVFNQAMSNHSTLTMKKILQTYNGFEGLKTVVDVGGGTGDTLSMIISKYPDIKGINFDLPNVVEDAPPHSGVEHVGGDMFVSVPTGDAIFMKFICHNWSDEQCLKLLKNCYKALAKNGSDNCRINSL</sequence>
<dbReference type="InterPro" id="IPR001077">
    <property type="entry name" value="COMT_C"/>
</dbReference>
<comment type="similarity">
    <text evidence="4">Belongs to the class I-like SAM-binding methyltransferase superfamily. Cation-independent O-methyltransferase family. COMT subfamily.</text>
</comment>
<protein>
    <submittedName>
        <fullName evidence="7">Caffeic acid O-methyltransferase</fullName>
    </submittedName>
</protein>
<comment type="caution">
    <text evidence="7">The sequence shown here is derived from an EMBL/GenBank/DDBJ whole genome shotgun (WGS) entry which is preliminary data.</text>
</comment>
<dbReference type="Gene3D" id="3.40.50.150">
    <property type="entry name" value="Vaccinia Virus protein VP39"/>
    <property type="match status" value="1"/>
</dbReference>
<dbReference type="GO" id="GO:0008171">
    <property type="term" value="F:O-methyltransferase activity"/>
    <property type="evidence" value="ECO:0007669"/>
    <property type="project" value="InterPro"/>
</dbReference>
<dbReference type="CDD" id="cd02440">
    <property type="entry name" value="AdoMet_MTases"/>
    <property type="match status" value="1"/>
</dbReference>
<dbReference type="InterPro" id="IPR012967">
    <property type="entry name" value="COMT_dimerisation"/>
</dbReference>
<evidence type="ECO:0000256" key="3">
    <source>
        <dbReference type="ARBA" id="ARBA00022691"/>
    </source>
</evidence>
<keyword evidence="2" id="KW-0808">Transferase</keyword>
<reference evidence="7" key="2">
    <citation type="submission" date="2023-05" db="EMBL/GenBank/DDBJ databases">
        <authorList>
            <person name="Schelkunov M.I."/>
        </authorList>
    </citation>
    <scope>NUCLEOTIDE SEQUENCE</scope>
    <source>
        <strain evidence="7">Hsosn_3</strain>
        <tissue evidence="7">Leaf</tissue>
    </source>
</reference>
<feature type="domain" description="O-methyltransferase C-terminal" evidence="5">
    <location>
        <begin position="131"/>
        <end position="282"/>
    </location>
</feature>
<evidence type="ECO:0000256" key="4">
    <source>
        <dbReference type="ARBA" id="ARBA00034481"/>
    </source>
</evidence>
<evidence type="ECO:0000313" key="7">
    <source>
        <dbReference type="EMBL" id="KAK1370005.1"/>
    </source>
</evidence>
<dbReference type="InterPro" id="IPR029063">
    <property type="entry name" value="SAM-dependent_MTases_sf"/>
</dbReference>
<dbReference type="InterPro" id="IPR036388">
    <property type="entry name" value="WH-like_DNA-bd_sf"/>
</dbReference>
<dbReference type="Pfam" id="PF00891">
    <property type="entry name" value="Methyltransf_2"/>
    <property type="match status" value="1"/>
</dbReference>
<keyword evidence="8" id="KW-1185">Reference proteome</keyword>
<dbReference type="SUPFAM" id="SSF53335">
    <property type="entry name" value="S-adenosyl-L-methionine-dependent methyltransferases"/>
    <property type="match status" value="1"/>
</dbReference>
<evidence type="ECO:0000313" key="8">
    <source>
        <dbReference type="Proteomes" id="UP001237642"/>
    </source>
</evidence>
<dbReference type="GO" id="GO:0032259">
    <property type="term" value="P:methylation"/>
    <property type="evidence" value="ECO:0007669"/>
    <property type="project" value="UniProtKB-KW"/>
</dbReference>
<dbReference type="Gene3D" id="1.10.10.10">
    <property type="entry name" value="Winged helix-like DNA-binding domain superfamily/Winged helix DNA-binding domain"/>
    <property type="match status" value="1"/>
</dbReference>
<feature type="domain" description="O-methyltransferase dimerisation" evidence="6">
    <location>
        <begin position="15"/>
        <end position="109"/>
    </location>
</feature>
<dbReference type="Proteomes" id="UP001237642">
    <property type="component" value="Unassembled WGS sequence"/>
</dbReference>
<dbReference type="FunFam" id="1.10.10.10:FF:000357">
    <property type="entry name" value="Caffeic acid 3-O-methyltransferase"/>
    <property type="match status" value="1"/>
</dbReference>
<dbReference type="InterPro" id="IPR016461">
    <property type="entry name" value="COMT-like"/>
</dbReference>
<accession>A0AAD8MC46</accession>
<dbReference type="PROSITE" id="PS51683">
    <property type="entry name" value="SAM_OMT_II"/>
    <property type="match status" value="1"/>
</dbReference>
<proteinExistence type="inferred from homology"/>
<dbReference type="SUPFAM" id="SSF46785">
    <property type="entry name" value="Winged helix' DNA-binding domain"/>
    <property type="match status" value="1"/>
</dbReference>
<evidence type="ECO:0000256" key="2">
    <source>
        <dbReference type="ARBA" id="ARBA00022679"/>
    </source>
</evidence>
<organism evidence="7 8">
    <name type="scientific">Heracleum sosnowskyi</name>
    <dbReference type="NCBI Taxonomy" id="360622"/>
    <lineage>
        <taxon>Eukaryota</taxon>
        <taxon>Viridiplantae</taxon>
        <taxon>Streptophyta</taxon>
        <taxon>Embryophyta</taxon>
        <taxon>Tracheophyta</taxon>
        <taxon>Spermatophyta</taxon>
        <taxon>Magnoliopsida</taxon>
        <taxon>eudicotyledons</taxon>
        <taxon>Gunneridae</taxon>
        <taxon>Pentapetalae</taxon>
        <taxon>asterids</taxon>
        <taxon>campanulids</taxon>
        <taxon>Apiales</taxon>
        <taxon>Apiaceae</taxon>
        <taxon>Apioideae</taxon>
        <taxon>apioid superclade</taxon>
        <taxon>Tordylieae</taxon>
        <taxon>Tordyliinae</taxon>
        <taxon>Heracleum</taxon>
    </lineage>
</organism>
<dbReference type="GO" id="GO:0008757">
    <property type="term" value="F:S-adenosylmethionine-dependent methyltransferase activity"/>
    <property type="evidence" value="ECO:0007669"/>
    <property type="project" value="UniProtKB-ARBA"/>
</dbReference>
<gene>
    <name evidence="7" type="ORF">POM88_036097</name>
</gene>
<dbReference type="InterPro" id="IPR036390">
    <property type="entry name" value="WH_DNA-bd_sf"/>
</dbReference>
<keyword evidence="3" id="KW-0949">S-adenosyl-L-methionine</keyword>
<dbReference type="GO" id="GO:0046983">
    <property type="term" value="F:protein dimerization activity"/>
    <property type="evidence" value="ECO:0007669"/>
    <property type="project" value="InterPro"/>
</dbReference>
<dbReference type="PANTHER" id="PTHR11746">
    <property type="entry name" value="O-METHYLTRANSFERASE"/>
    <property type="match status" value="1"/>
</dbReference>
<dbReference type="Pfam" id="PF08100">
    <property type="entry name" value="Dimerisation"/>
    <property type="match status" value="1"/>
</dbReference>
<dbReference type="AlphaFoldDB" id="A0AAD8MC46"/>
<evidence type="ECO:0000259" key="6">
    <source>
        <dbReference type="Pfam" id="PF08100"/>
    </source>
</evidence>
<name>A0AAD8MC46_9APIA</name>
<evidence type="ECO:0000259" key="5">
    <source>
        <dbReference type="Pfam" id="PF00891"/>
    </source>
</evidence>
<reference evidence="7" key="1">
    <citation type="submission" date="2023-02" db="EMBL/GenBank/DDBJ databases">
        <title>Genome of toxic invasive species Heracleum sosnowskyi carries increased number of genes despite the absence of recent whole-genome duplications.</title>
        <authorList>
            <person name="Schelkunov M."/>
            <person name="Shtratnikova V."/>
            <person name="Makarenko M."/>
            <person name="Klepikova A."/>
            <person name="Omelchenko D."/>
            <person name="Novikova G."/>
            <person name="Obukhova E."/>
            <person name="Bogdanov V."/>
            <person name="Penin A."/>
            <person name="Logacheva M."/>
        </authorList>
    </citation>
    <scope>NUCLEOTIDE SEQUENCE</scope>
    <source>
        <strain evidence="7">Hsosn_3</strain>
        <tissue evidence="7">Leaf</tissue>
    </source>
</reference>
<keyword evidence="1" id="KW-0489">Methyltransferase</keyword>